<reference evidence="5" key="1">
    <citation type="journal article" date="2023" name="Int. J. Syst. Evol. Microbiol.">
        <title>Mesoterricola silvestris gen. nov., sp. nov., Mesoterricola sediminis sp. nov., Geothrix oryzae sp. nov., Geothrix edaphica sp. nov., Geothrix rubra sp. nov., and Geothrix limicola sp. nov., six novel members of Acidobacteriota isolated from soils.</title>
        <authorList>
            <person name="Itoh H."/>
            <person name="Sugisawa Y."/>
            <person name="Mise K."/>
            <person name="Xu Z."/>
            <person name="Kuniyasu M."/>
            <person name="Ushijima N."/>
            <person name="Kawano K."/>
            <person name="Kobayashi E."/>
            <person name="Shiratori Y."/>
            <person name="Masuda Y."/>
            <person name="Senoo K."/>
        </authorList>
    </citation>
    <scope>NUCLEOTIDE SEQUENCE [LARGE SCALE GENOMIC DNA]</scope>
    <source>
        <strain evidence="5">W79</strain>
    </source>
</reference>
<feature type="domain" description="Sucrose phosphatase-like" evidence="3">
    <location>
        <begin position="68"/>
        <end position="324"/>
    </location>
</feature>
<dbReference type="EMBL" id="AP027080">
    <property type="protein sequence ID" value="BDU73428.1"/>
    <property type="molecule type" value="Genomic_DNA"/>
</dbReference>
<dbReference type="Proteomes" id="UP001238179">
    <property type="component" value="Chromosome"/>
</dbReference>
<protein>
    <submittedName>
        <fullName evidence="4">Kanosamine-6-phosphate phosphatase</fullName>
    </submittedName>
</protein>
<evidence type="ECO:0000256" key="1">
    <source>
        <dbReference type="ARBA" id="ARBA00022801"/>
    </source>
</evidence>
<dbReference type="GO" id="GO:0000287">
    <property type="term" value="F:magnesium ion binding"/>
    <property type="evidence" value="ECO:0007669"/>
    <property type="project" value="TreeGrafter"/>
</dbReference>
<dbReference type="NCBIfam" id="TIGR01484">
    <property type="entry name" value="HAD-SF-IIB"/>
    <property type="match status" value="1"/>
</dbReference>
<organism evidence="4 5">
    <name type="scientific">Mesoterricola silvestris</name>
    <dbReference type="NCBI Taxonomy" id="2927979"/>
    <lineage>
        <taxon>Bacteria</taxon>
        <taxon>Pseudomonadati</taxon>
        <taxon>Acidobacteriota</taxon>
        <taxon>Holophagae</taxon>
        <taxon>Holophagales</taxon>
        <taxon>Holophagaceae</taxon>
        <taxon>Mesoterricola</taxon>
    </lineage>
</organism>
<evidence type="ECO:0000256" key="2">
    <source>
        <dbReference type="SAM" id="Phobius"/>
    </source>
</evidence>
<dbReference type="InterPro" id="IPR006379">
    <property type="entry name" value="HAD-SF_hydro_IIB"/>
</dbReference>
<evidence type="ECO:0000313" key="4">
    <source>
        <dbReference type="EMBL" id="BDU73428.1"/>
    </source>
</evidence>
<keyword evidence="2" id="KW-1133">Transmembrane helix</keyword>
<evidence type="ECO:0000313" key="5">
    <source>
        <dbReference type="Proteomes" id="UP001238179"/>
    </source>
</evidence>
<dbReference type="InterPro" id="IPR036412">
    <property type="entry name" value="HAD-like_sf"/>
</dbReference>
<dbReference type="Pfam" id="PF05116">
    <property type="entry name" value="S6PP"/>
    <property type="match status" value="1"/>
</dbReference>
<dbReference type="Gene3D" id="3.30.70.1410">
    <property type="entry name" value="yhjk (haloacid dehalogenase-like hydrolase protein) domain"/>
    <property type="match status" value="1"/>
</dbReference>
<keyword evidence="2" id="KW-0472">Membrane</keyword>
<dbReference type="PANTHER" id="PTHR10000">
    <property type="entry name" value="PHOSPHOSERINE PHOSPHATASE"/>
    <property type="match status" value="1"/>
</dbReference>
<feature type="transmembrane region" description="Helical" evidence="2">
    <location>
        <begin position="12"/>
        <end position="33"/>
    </location>
</feature>
<keyword evidence="5" id="KW-1185">Reference proteome</keyword>
<sequence length="328" mass="36019">MSDSSSFRLGLRWKTGICVVGISLLLSGILVPIGKGKVEMLSSSSATLCEARIDARFRLLPGMPKPRWIVFCDFDETYFAHDRSAQNWKAKVRLEDYLTATCPSTGILFGLVTGSSLEEVLQQMGGSQMTLLPHFIASDLGTEITYFDQNVTCRPDWTWRDRMASSGFSKEAVRRMVEALRLKGVDLKPQPELRVAAYKKSYFLEGRDPEGDQKALSLIRELAAANALGLNISRCNPKAGDPEGSYDIDFIPVPSGKERVVQYLLSQNGLAAEDAYAFGESGNDIPMLKVVRHGFLVANATEEAKALHDQVTGEPYAGGILQVLEAAF</sequence>
<dbReference type="GO" id="GO:0005829">
    <property type="term" value="C:cytosol"/>
    <property type="evidence" value="ECO:0007669"/>
    <property type="project" value="TreeGrafter"/>
</dbReference>
<proteinExistence type="predicted"/>
<evidence type="ECO:0000259" key="3">
    <source>
        <dbReference type="Pfam" id="PF05116"/>
    </source>
</evidence>
<dbReference type="InterPro" id="IPR006380">
    <property type="entry name" value="SPP-like_dom"/>
</dbReference>
<dbReference type="AlphaFoldDB" id="A0AA48H7X8"/>
<dbReference type="InterPro" id="IPR023214">
    <property type="entry name" value="HAD_sf"/>
</dbReference>
<dbReference type="PANTHER" id="PTHR10000:SF57">
    <property type="entry name" value="KANOSAMINE-6-PHOSPHATE PHOSPHATASE"/>
    <property type="match status" value="1"/>
</dbReference>
<keyword evidence="2" id="KW-0812">Transmembrane</keyword>
<name>A0AA48H7X8_9BACT</name>
<dbReference type="GO" id="GO:0016791">
    <property type="term" value="F:phosphatase activity"/>
    <property type="evidence" value="ECO:0007669"/>
    <property type="project" value="TreeGrafter"/>
</dbReference>
<keyword evidence="1" id="KW-0378">Hydrolase</keyword>
<dbReference type="SUPFAM" id="SSF56784">
    <property type="entry name" value="HAD-like"/>
    <property type="match status" value="1"/>
</dbReference>
<dbReference type="Gene3D" id="3.40.50.1000">
    <property type="entry name" value="HAD superfamily/HAD-like"/>
    <property type="match status" value="1"/>
</dbReference>
<accession>A0AA48H7X8</accession>
<dbReference type="KEGG" id="msil:METEAL_26020"/>
<gene>
    <name evidence="4" type="primary">ntdB</name>
    <name evidence="4" type="ORF">METEAL_26020</name>
</gene>